<organism evidence="1 2">
    <name type="scientific">Parashewanella spongiae</name>
    <dbReference type="NCBI Taxonomy" id="342950"/>
    <lineage>
        <taxon>Bacteria</taxon>
        <taxon>Pseudomonadati</taxon>
        <taxon>Pseudomonadota</taxon>
        <taxon>Gammaproteobacteria</taxon>
        <taxon>Alteromonadales</taxon>
        <taxon>Shewanellaceae</taxon>
        <taxon>Parashewanella</taxon>
    </lineage>
</organism>
<accession>A0A3A6TA42</accession>
<dbReference type="RefSeq" id="WP_121855274.1">
    <property type="nucleotide sequence ID" value="NZ_CP037952.1"/>
</dbReference>
<reference evidence="1 2" key="1">
    <citation type="submission" date="2018-09" db="EMBL/GenBank/DDBJ databases">
        <title>Phylogeny of the Shewanellaceae, and recommendation for two new genera, Pseudoshewanella and Parashewanella.</title>
        <authorList>
            <person name="Wang G."/>
        </authorList>
    </citation>
    <scope>NUCLEOTIDE SEQUENCE [LARGE SCALE GENOMIC DNA]</scope>
    <source>
        <strain evidence="1 2">KCTC 22492</strain>
    </source>
</reference>
<name>A0A3A6TA42_9GAMM</name>
<dbReference type="OrthoDB" id="7107513at2"/>
<comment type="caution">
    <text evidence="1">The sequence shown here is derived from an EMBL/GenBank/DDBJ whole genome shotgun (WGS) entry which is preliminary data.</text>
</comment>
<dbReference type="AlphaFoldDB" id="A0A3A6TA42"/>
<gene>
    <name evidence="1" type="ORF">D5R81_19755</name>
</gene>
<evidence type="ECO:0000313" key="1">
    <source>
        <dbReference type="EMBL" id="RJY01835.1"/>
    </source>
</evidence>
<dbReference type="Proteomes" id="UP000273022">
    <property type="component" value="Unassembled WGS sequence"/>
</dbReference>
<keyword evidence="2" id="KW-1185">Reference proteome</keyword>
<dbReference type="EMBL" id="QYYH01000249">
    <property type="protein sequence ID" value="RJY01835.1"/>
    <property type="molecule type" value="Genomic_DNA"/>
</dbReference>
<sequence length="289" mass="33087">MISDSARATGFTGPGIQDLKENRDTVISIRGKEWTVISLGANISECYVCKDNLTSVPVCTDLFHSICDLCEPKIESCGFCKAEKIESREVKQVLQENLNRSLHNTELRCRDKHCEWTGSYHDSFVHIGLNKPVETRSECPINLYPQLLASRSIFQSKKDSDDEIYIMIPLKEVKKCKNSRTYLDIAGVDGSWNGENYKFELKYCPCNEELTFKAKPKEEKRTIVEANIDFITEDGEVLGSFLPSYFHNHVKHIHMNSTSDARVGRLEISEHIMTCKKENILLRIKKKEN</sequence>
<protein>
    <submittedName>
        <fullName evidence="1">Uncharacterized protein</fullName>
    </submittedName>
</protein>
<proteinExistence type="predicted"/>
<evidence type="ECO:0000313" key="2">
    <source>
        <dbReference type="Proteomes" id="UP000273022"/>
    </source>
</evidence>